<comment type="caution">
    <text evidence="1">The sequence shown here is derived from an EMBL/GenBank/DDBJ whole genome shotgun (WGS) entry which is preliminary data.</text>
</comment>
<dbReference type="AlphaFoldDB" id="A0AAV6LV87"/>
<organism evidence="1 2">
    <name type="scientific">Cucurbita argyrosperma subsp. sororia</name>
    <dbReference type="NCBI Taxonomy" id="37648"/>
    <lineage>
        <taxon>Eukaryota</taxon>
        <taxon>Viridiplantae</taxon>
        <taxon>Streptophyta</taxon>
        <taxon>Embryophyta</taxon>
        <taxon>Tracheophyta</taxon>
        <taxon>Spermatophyta</taxon>
        <taxon>Magnoliopsida</taxon>
        <taxon>eudicotyledons</taxon>
        <taxon>Gunneridae</taxon>
        <taxon>Pentapetalae</taxon>
        <taxon>rosids</taxon>
        <taxon>fabids</taxon>
        <taxon>Cucurbitales</taxon>
        <taxon>Cucurbitaceae</taxon>
        <taxon>Cucurbiteae</taxon>
        <taxon>Cucurbita</taxon>
    </lineage>
</organism>
<dbReference type="EMBL" id="JAGKQH010000020">
    <property type="protein sequence ID" value="KAG6570994.1"/>
    <property type="molecule type" value="Genomic_DNA"/>
</dbReference>
<sequence>MNATRTAATSLTKTFLQVEVLTSRHCTLELQLRLEASSFTPSDLIVKSYENTKREVLGVATLDTVVAPNQRGAILCAPETRIPPQNFGGNPAKGFAWKTWQGQ</sequence>
<feature type="non-terminal residue" evidence="1">
    <location>
        <position position="1"/>
    </location>
</feature>
<name>A0AAV6LV87_9ROSI</name>
<evidence type="ECO:0000313" key="1">
    <source>
        <dbReference type="EMBL" id="KAG6570994.1"/>
    </source>
</evidence>
<evidence type="ECO:0000313" key="2">
    <source>
        <dbReference type="Proteomes" id="UP000685013"/>
    </source>
</evidence>
<keyword evidence="2" id="KW-1185">Reference proteome</keyword>
<protein>
    <submittedName>
        <fullName evidence="1">Uncharacterized protein</fullName>
    </submittedName>
</protein>
<gene>
    <name evidence="1" type="ORF">SDJN03_29909</name>
</gene>
<dbReference type="Proteomes" id="UP000685013">
    <property type="component" value="Chromosome 20"/>
</dbReference>
<proteinExistence type="predicted"/>
<accession>A0AAV6LV87</accession>
<reference evidence="1 2" key="1">
    <citation type="journal article" date="2021" name="Hortic Res">
        <title>The domestication of Cucurbita argyrosperma as revealed by the genome of its wild relative.</title>
        <authorList>
            <person name="Barrera-Redondo J."/>
            <person name="Sanchez-de la Vega G."/>
            <person name="Aguirre-Liguori J.A."/>
            <person name="Castellanos-Morales G."/>
            <person name="Gutierrez-Guerrero Y.T."/>
            <person name="Aguirre-Dugua X."/>
            <person name="Aguirre-Planter E."/>
            <person name="Tenaillon M.I."/>
            <person name="Lira-Saade R."/>
            <person name="Eguiarte L.E."/>
        </authorList>
    </citation>
    <scope>NUCLEOTIDE SEQUENCE [LARGE SCALE GENOMIC DNA]</scope>
    <source>
        <strain evidence="1">JBR-2021</strain>
    </source>
</reference>